<dbReference type="OrthoDB" id="1467917at2"/>
<dbReference type="AlphaFoldDB" id="A0A2T5C5W9"/>
<organism evidence="2 3">
    <name type="scientific">Mangrovibacterium marinum</name>
    <dbReference type="NCBI Taxonomy" id="1639118"/>
    <lineage>
        <taxon>Bacteria</taxon>
        <taxon>Pseudomonadati</taxon>
        <taxon>Bacteroidota</taxon>
        <taxon>Bacteroidia</taxon>
        <taxon>Marinilabiliales</taxon>
        <taxon>Prolixibacteraceae</taxon>
        <taxon>Mangrovibacterium</taxon>
    </lineage>
</organism>
<name>A0A2T5C5W9_9BACT</name>
<protein>
    <submittedName>
        <fullName evidence="2">Putative signal transducing protein</fullName>
    </submittedName>
</protein>
<accession>A0A2T5C5W9</accession>
<evidence type="ECO:0000313" key="2">
    <source>
        <dbReference type="EMBL" id="PTN10307.1"/>
    </source>
</evidence>
<proteinExistence type="predicted"/>
<dbReference type="EMBL" id="QAAD01000002">
    <property type="protein sequence ID" value="PTN10307.1"/>
    <property type="molecule type" value="Genomic_DNA"/>
</dbReference>
<gene>
    <name evidence="2" type="ORF">C8N47_102292</name>
</gene>
<keyword evidence="3" id="KW-1185">Reference proteome</keyword>
<dbReference type="InterPro" id="IPR018551">
    <property type="entry name" value="DUF2007"/>
</dbReference>
<comment type="caution">
    <text evidence="2">The sequence shown here is derived from an EMBL/GenBank/DDBJ whole genome shotgun (WGS) entry which is preliminary data.</text>
</comment>
<dbReference type="InterPro" id="IPR011322">
    <property type="entry name" value="N-reg_PII-like_a/b"/>
</dbReference>
<sequence length="68" mass="7795">MEKDFVLIYRTTVPFQAEIARDLLTDNGVNCVVLNQQDSAIPSFGEMKVYVHQNDREQALNLLKNLIN</sequence>
<evidence type="ECO:0000259" key="1">
    <source>
        <dbReference type="Pfam" id="PF09413"/>
    </source>
</evidence>
<dbReference type="RefSeq" id="WP_107821081.1">
    <property type="nucleotide sequence ID" value="NZ_OY782574.1"/>
</dbReference>
<dbReference type="Proteomes" id="UP000243525">
    <property type="component" value="Unassembled WGS sequence"/>
</dbReference>
<dbReference type="Pfam" id="PF09413">
    <property type="entry name" value="DUF2007"/>
    <property type="match status" value="1"/>
</dbReference>
<feature type="domain" description="DUF2007" evidence="1">
    <location>
        <begin position="6"/>
        <end position="66"/>
    </location>
</feature>
<dbReference type="Gene3D" id="3.30.70.790">
    <property type="entry name" value="UreE, C-terminal domain"/>
    <property type="match status" value="1"/>
</dbReference>
<reference evidence="2 3" key="1">
    <citation type="submission" date="2018-04" db="EMBL/GenBank/DDBJ databases">
        <title>Genomic Encyclopedia of Archaeal and Bacterial Type Strains, Phase II (KMG-II): from individual species to whole genera.</title>
        <authorList>
            <person name="Goeker M."/>
        </authorList>
    </citation>
    <scope>NUCLEOTIDE SEQUENCE [LARGE SCALE GENOMIC DNA]</scope>
    <source>
        <strain evidence="2 3">DSM 28823</strain>
    </source>
</reference>
<evidence type="ECO:0000313" key="3">
    <source>
        <dbReference type="Proteomes" id="UP000243525"/>
    </source>
</evidence>
<dbReference type="SUPFAM" id="SSF54913">
    <property type="entry name" value="GlnB-like"/>
    <property type="match status" value="1"/>
</dbReference>